<gene>
    <name evidence="2" type="ORF">TVAG_389740</name>
</gene>
<dbReference type="SUPFAM" id="SSF52833">
    <property type="entry name" value="Thioredoxin-like"/>
    <property type="match status" value="1"/>
</dbReference>
<dbReference type="PROSITE" id="PS00194">
    <property type="entry name" value="THIOREDOXIN_1"/>
    <property type="match status" value="1"/>
</dbReference>
<dbReference type="Gene3D" id="3.40.30.10">
    <property type="entry name" value="Glutaredoxin"/>
    <property type="match status" value="1"/>
</dbReference>
<dbReference type="InterPro" id="IPR013766">
    <property type="entry name" value="Thioredoxin_domain"/>
</dbReference>
<dbReference type="InterPro" id="IPR036249">
    <property type="entry name" value="Thioredoxin-like_sf"/>
</dbReference>
<dbReference type="VEuPathDB" id="TrichDB:TVAGG3_0939120"/>
<dbReference type="CDD" id="cd02947">
    <property type="entry name" value="TRX_family"/>
    <property type="match status" value="1"/>
</dbReference>
<reference evidence="2" key="2">
    <citation type="journal article" date="2007" name="Science">
        <title>Draft genome sequence of the sexually transmitted pathogen Trichomonas vaginalis.</title>
        <authorList>
            <person name="Carlton J.M."/>
            <person name="Hirt R.P."/>
            <person name="Silva J.C."/>
            <person name="Delcher A.L."/>
            <person name="Schatz M."/>
            <person name="Zhao Q."/>
            <person name="Wortman J.R."/>
            <person name="Bidwell S.L."/>
            <person name="Alsmark U.C.M."/>
            <person name="Besteiro S."/>
            <person name="Sicheritz-Ponten T."/>
            <person name="Noel C.J."/>
            <person name="Dacks J.B."/>
            <person name="Foster P.G."/>
            <person name="Simillion C."/>
            <person name="Van de Peer Y."/>
            <person name="Miranda-Saavedra D."/>
            <person name="Barton G.J."/>
            <person name="Westrop G.D."/>
            <person name="Mueller S."/>
            <person name="Dessi D."/>
            <person name="Fiori P.L."/>
            <person name="Ren Q."/>
            <person name="Paulsen I."/>
            <person name="Zhang H."/>
            <person name="Bastida-Corcuera F.D."/>
            <person name="Simoes-Barbosa A."/>
            <person name="Brown M.T."/>
            <person name="Hayes R.D."/>
            <person name="Mukherjee M."/>
            <person name="Okumura C.Y."/>
            <person name="Schneider R."/>
            <person name="Smith A.J."/>
            <person name="Vanacova S."/>
            <person name="Villalvazo M."/>
            <person name="Haas B.J."/>
            <person name="Pertea M."/>
            <person name="Feldblyum T.V."/>
            <person name="Utterback T.R."/>
            <person name="Shu C.L."/>
            <person name="Osoegawa K."/>
            <person name="de Jong P.J."/>
            <person name="Hrdy I."/>
            <person name="Horvathova L."/>
            <person name="Zubacova Z."/>
            <person name="Dolezal P."/>
            <person name="Malik S.B."/>
            <person name="Logsdon J.M. Jr."/>
            <person name="Henze K."/>
            <person name="Gupta A."/>
            <person name="Wang C.C."/>
            <person name="Dunne R.L."/>
            <person name="Upcroft J.A."/>
            <person name="Upcroft P."/>
            <person name="White O."/>
            <person name="Salzberg S.L."/>
            <person name="Tang P."/>
            <person name="Chiu C.-H."/>
            <person name="Lee Y.-S."/>
            <person name="Embley T.M."/>
            <person name="Coombs G.H."/>
            <person name="Mottram J.C."/>
            <person name="Tachezy J."/>
            <person name="Fraser-Liggett C.M."/>
            <person name="Johnson P.J."/>
        </authorList>
    </citation>
    <scope>NUCLEOTIDE SEQUENCE [LARGE SCALE GENOMIC DNA]</scope>
    <source>
        <strain evidence="2">G3</strain>
    </source>
</reference>
<accession>A0A8U0WNZ4</accession>
<dbReference type="Proteomes" id="UP000001542">
    <property type="component" value="Unassembled WGS sequence"/>
</dbReference>
<feature type="domain" description="Thioredoxin" evidence="1">
    <location>
        <begin position="1"/>
        <end position="112"/>
    </location>
</feature>
<dbReference type="PROSITE" id="PS51352">
    <property type="entry name" value="THIOREDOXIN_2"/>
    <property type="match status" value="1"/>
</dbReference>
<dbReference type="EMBL" id="DS113283">
    <property type="protein sequence ID" value="EAY13577.1"/>
    <property type="molecule type" value="Genomic_DNA"/>
</dbReference>
<dbReference type="SMR" id="A0A8U0WNZ4"/>
<organism evidence="2 3">
    <name type="scientific">Trichomonas vaginalis (strain ATCC PRA-98 / G3)</name>
    <dbReference type="NCBI Taxonomy" id="412133"/>
    <lineage>
        <taxon>Eukaryota</taxon>
        <taxon>Metamonada</taxon>
        <taxon>Parabasalia</taxon>
        <taxon>Trichomonadida</taxon>
        <taxon>Trichomonadidae</taxon>
        <taxon>Trichomonas</taxon>
    </lineage>
</organism>
<evidence type="ECO:0000313" key="3">
    <source>
        <dbReference type="Proteomes" id="UP000001542"/>
    </source>
</evidence>
<dbReference type="InterPro" id="IPR050620">
    <property type="entry name" value="Thioredoxin_H-type-like"/>
</dbReference>
<evidence type="ECO:0000313" key="2">
    <source>
        <dbReference type="EMBL" id="EAY13577.1"/>
    </source>
</evidence>
<dbReference type="PRINTS" id="PR00421">
    <property type="entry name" value="THIOREDOXIN"/>
</dbReference>
<dbReference type="AlphaFoldDB" id="A0A8U0WNZ4"/>
<dbReference type="PANTHER" id="PTHR10438:SF468">
    <property type="entry name" value="THIOREDOXIN-1-RELATED"/>
    <property type="match status" value="1"/>
</dbReference>
<dbReference type="RefSeq" id="XP_001325800.1">
    <property type="nucleotide sequence ID" value="XM_001325765.1"/>
</dbReference>
<dbReference type="Pfam" id="PF00085">
    <property type="entry name" value="Thioredoxin"/>
    <property type="match status" value="1"/>
</dbReference>
<protein>
    <submittedName>
        <fullName evidence="2">Thioredoxin</fullName>
    </submittedName>
</protein>
<reference evidence="2" key="1">
    <citation type="submission" date="2006-10" db="EMBL/GenBank/DDBJ databases">
        <authorList>
            <person name="Amadeo P."/>
            <person name="Zhao Q."/>
            <person name="Wortman J."/>
            <person name="Fraser-Liggett C."/>
            <person name="Carlton J."/>
        </authorList>
    </citation>
    <scope>NUCLEOTIDE SEQUENCE</scope>
    <source>
        <strain evidence="2">G3</strain>
    </source>
</reference>
<keyword evidence="3" id="KW-1185">Reference proteome</keyword>
<dbReference type="InterPro" id="IPR017937">
    <property type="entry name" value="Thioredoxin_CS"/>
</dbReference>
<evidence type="ECO:0000259" key="1">
    <source>
        <dbReference type="PROSITE" id="PS51352"/>
    </source>
</evidence>
<proteinExistence type="predicted"/>
<name>A0A8U0WNZ4_TRIV3</name>
<dbReference type="PANTHER" id="PTHR10438">
    <property type="entry name" value="THIOREDOXIN"/>
    <property type="match status" value="1"/>
</dbReference>
<sequence length="112" mass="12200">MSDPIVHFNGSNEALLNRIKEAPGLVLVDFFATWCGPCQRLGQILPSIAQNNKDVTFIKVDVDQNGNAASAFGVSSIPALFFMKKEGNDVKTLDQFVGADVARIKGDIEKFK</sequence>
<dbReference type="OrthoDB" id="2121326at2759"/>
<dbReference type="KEGG" id="tva:4771556"/>